<protein>
    <recommendedName>
        <fullName evidence="1">Cyclin N-terminal domain-containing protein</fullName>
    </recommendedName>
</protein>
<dbReference type="SUPFAM" id="SSF47954">
    <property type="entry name" value="Cyclin-like"/>
    <property type="match status" value="1"/>
</dbReference>
<evidence type="ECO:0000313" key="2">
    <source>
        <dbReference type="EMBL" id="KAJ9574027.1"/>
    </source>
</evidence>
<feature type="domain" description="Cyclin N-terminal" evidence="1">
    <location>
        <begin position="35"/>
        <end position="149"/>
    </location>
</feature>
<dbReference type="Pfam" id="PF00134">
    <property type="entry name" value="Cyclin_N"/>
    <property type="match status" value="1"/>
</dbReference>
<dbReference type="PANTHER" id="PTHR10177">
    <property type="entry name" value="CYCLINS"/>
    <property type="match status" value="1"/>
</dbReference>
<dbReference type="InterPro" id="IPR006671">
    <property type="entry name" value="Cyclin_N"/>
</dbReference>
<evidence type="ECO:0000313" key="3">
    <source>
        <dbReference type="Proteomes" id="UP001233999"/>
    </source>
</evidence>
<sequence>MDQGQPDAPHPLVLKLQETLVLESKFQPHLQLSSISQDPTEITTGIRDGSAHVLRCLKVWYDLPSDVLFVAINLMDRFLTKMKVRPKHMACISVSAFHLATKQVYHHQKSCGAESLVTVPDTRDLVVISQCKCTLGDLSRMQGIISSKLGTEPGLLPVTALTFLQLFYALFSSLAEHLGVSALFSQLVAAHSLWLQLEILACDAACANFRPSEVALVLLCTQLDTGIAELGTRQDPSTGTKIMQLVGFAIELQKLCKIADSSFFCCHEVVLLILARYNAQCQMPHRQRLVWKLSQRTLRYLRPTDKLISIMPTIDEYVQLCVSNTMRRDTWSDEDWQSDKEACSK</sequence>
<keyword evidence="3" id="KW-1185">Reference proteome</keyword>
<dbReference type="Proteomes" id="UP001233999">
    <property type="component" value="Unassembled WGS sequence"/>
</dbReference>
<dbReference type="InterPro" id="IPR039361">
    <property type="entry name" value="Cyclin"/>
</dbReference>
<name>A0AAD7Z597_DIPPU</name>
<accession>A0AAD7Z597</accession>
<organism evidence="2 3">
    <name type="scientific">Diploptera punctata</name>
    <name type="common">Pacific beetle cockroach</name>
    <dbReference type="NCBI Taxonomy" id="6984"/>
    <lineage>
        <taxon>Eukaryota</taxon>
        <taxon>Metazoa</taxon>
        <taxon>Ecdysozoa</taxon>
        <taxon>Arthropoda</taxon>
        <taxon>Hexapoda</taxon>
        <taxon>Insecta</taxon>
        <taxon>Pterygota</taxon>
        <taxon>Neoptera</taxon>
        <taxon>Polyneoptera</taxon>
        <taxon>Dictyoptera</taxon>
        <taxon>Blattodea</taxon>
        <taxon>Blaberoidea</taxon>
        <taxon>Blaberidae</taxon>
        <taxon>Diplopterinae</taxon>
        <taxon>Diploptera</taxon>
    </lineage>
</organism>
<dbReference type="EMBL" id="JASPKZ010010657">
    <property type="protein sequence ID" value="KAJ9574027.1"/>
    <property type="molecule type" value="Genomic_DNA"/>
</dbReference>
<dbReference type="Gene3D" id="1.10.472.10">
    <property type="entry name" value="Cyclin-like"/>
    <property type="match status" value="2"/>
</dbReference>
<reference evidence="2" key="1">
    <citation type="journal article" date="2023" name="IScience">
        <title>Live-bearing cockroach genome reveals convergent evolutionary mechanisms linked to viviparity in insects and beyond.</title>
        <authorList>
            <person name="Fouks B."/>
            <person name="Harrison M.C."/>
            <person name="Mikhailova A.A."/>
            <person name="Marchal E."/>
            <person name="English S."/>
            <person name="Carruthers M."/>
            <person name="Jennings E.C."/>
            <person name="Chiamaka E.L."/>
            <person name="Frigard R.A."/>
            <person name="Pippel M."/>
            <person name="Attardo G.M."/>
            <person name="Benoit J.B."/>
            <person name="Bornberg-Bauer E."/>
            <person name="Tobe S.S."/>
        </authorList>
    </citation>
    <scope>NUCLEOTIDE SEQUENCE</scope>
    <source>
        <strain evidence="2">Stay&amp;Tobe</strain>
    </source>
</reference>
<dbReference type="FunFam" id="1.10.472.10:FF:000006">
    <property type="entry name" value="Cyclin I"/>
    <property type="match status" value="1"/>
</dbReference>
<gene>
    <name evidence="2" type="ORF">L9F63_008553</name>
</gene>
<evidence type="ECO:0000259" key="1">
    <source>
        <dbReference type="Pfam" id="PF00134"/>
    </source>
</evidence>
<reference evidence="2" key="2">
    <citation type="submission" date="2023-05" db="EMBL/GenBank/DDBJ databases">
        <authorList>
            <person name="Fouks B."/>
        </authorList>
    </citation>
    <scope>NUCLEOTIDE SEQUENCE</scope>
    <source>
        <strain evidence="2">Stay&amp;Tobe</strain>
        <tissue evidence="2">Testes</tissue>
    </source>
</reference>
<dbReference type="AlphaFoldDB" id="A0AAD7Z597"/>
<comment type="caution">
    <text evidence="2">The sequence shown here is derived from an EMBL/GenBank/DDBJ whole genome shotgun (WGS) entry which is preliminary data.</text>
</comment>
<proteinExistence type="predicted"/>
<dbReference type="InterPro" id="IPR036915">
    <property type="entry name" value="Cyclin-like_sf"/>
</dbReference>